<keyword evidence="4" id="KW-1185">Reference proteome</keyword>
<dbReference type="EMBL" id="CP012406">
    <property type="protein sequence ID" value="ALG74989.1"/>
    <property type="molecule type" value="Genomic_DNA"/>
</dbReference>
<dbReference type="InterPro" id="IPR003741">
    <property type="entry name" value="LUD_dom"/>
</dbReference>
<protein>
    <submittedName>
        <fullName evidence="3">Lactate utilization protein B/C</fullName>
    </submittedName>
</protein>
<dbReference type="AlphaFoldDB" id="A0AAC8W4H5"/>
<accession>A0AAC8W4H5</accession>
<organism evidence="3 4">
    <name type="scientific">Azospirillum thiophilum</name>
    <dbReference type="NCBI Taxonomy" id="528244"/>
    <lineage>
        <taxon>Bacteria</taxon>
        <taxon>Pseudomonadati</taxon>
        <taxon>Pseudomonadota</taxon>
        <taxon>Alphaproteobacteria</taxon>
        <taxon>Rhodospirillales</taxon>
        <taxon>Azospirillaceae</taxon>
        <taxon>Azospirillum</taxon>
    </lineage>
</organism>
<feature type="region of interest" description="Disordered" evidence="1">
    <location>
        <begin position="1"/>
        <end position="30"/>
    </location>
</feature>
<evidence type="ECO:0000256" key="1">
    <source>
        <dbReference type="SAM" id="MobiDB-lite"/>
    </source>
</evidence>
<evidence type="ECO:0000313" key="3">
    <source>
        <dbReference type="EMBL" id="ALG74989.1"/>
    </source>
</evidence>
<dbReference type="PANTHER" id="PTHR43682:SF1">
    <property type="entry name" value="LACTATE UTILIZATION PROTEIN C"/>
    <property type="match status" value="1"/>
</dbReference>
<dbReference type="PANTHER" id="PTHR43682">
    <property type="entry name" value="LACTATE UTILIZATION PROTEIN C"/>
    <property type="match status" value="1"/>
</dbReference>
<proteinExistence type="predicted"/>
<dbReference type="SUPFAM" id="SSF100950">
    <property type="entry name" value="NagB/RpiA/CoA transferase-like"/>
    <property type="match status" value="1"/>
</dbReference>
<dbReference type="Pfam" id="PF02589">
    <property type="entry name" value="LUD_dom"/>
    <property type="match status" value="1"/>
</dbReference>
<reference evidence="3 4" key="2">
    <citation type="journal article" date="2016" name="Genome Announc.">
        <title>Complete Genome Sequence of a Strain of Azospirillum thiophilum Isolated from a Sulfide Spring.</title>
        <authorList>
            <person name="Fomenkov A."/>
            <person name="Vincze T."/>
            <person name="Grabovich M."/>
            <person name="Anton B.P."/>
            <person name="Dubinina G."/>
            <person name="Orlova M."/>
            <person name="Belousova E."/>
            <person name="Roberts R.J."/>
        </authorList>
    </citation>
    <scope>NUCLEOTIDE SEQUENCE [LARGE SCALE GENOMIC DNA]</scope>
    <source>
        <strain evidence="3 4">BV-S</strain>
    </source>
</reference>
<dbReference type="InterPro" id="IPR024185">
    <property type="entry name" value="FTHF_cligase-like_sf"/>
</dbReference>
<evidence type="ECO:0000259" key="2">
    <source>
        <dbReference type="Pfam" id="PF02589"/>
    </source>
</evidence>
<feature type="domain" description="LUD" evidence="2">
    <location>
        <begin position="173"/>
        <end position="274"/>
    </location>
</feature>
<reference evidence="4" key="1">
    <citation type="submission" date="2015-08" db="EMBL/GenBank/DDBJ databases">
        <title>Complete Genome Sequence of Azospirillum thiophilum BV-S.</title>
        <authorList>
            <person name="Fomenkov A."/>
            <person name="Vincze T."/>
            <person name="Grabovich M."/>
            <person name="Dubinina G."/>
            <person name="Orlova M."/>
            <person name="Belousova E."/>
            <person name="Roberts R.J."/>
        </authorList>
    </citation>
    <scope>NUCLEOTIDE SEQUENCE [LARGE SCALE GENOMIC DNA]</scope>
    <source>
        <strain evidence="4">BV-S</strain>
    </source>
</reference>
<dbReference type="InterPro" id="IPR037171">
    <property type="entry name" value="NagB/RpiA_transferase-like"/>
</dbReference>
<dbReference type="Proteomes" id="UP000069935">
    <property type="component" value="Chromosome 6"/>
</dbReference>
<sequence length="276" mass="29819">MPDPKSDARNSILTKLRAGRDAHPLTPPVSDFAPIDTKRWAPEERLPRIRRLMEAVHTEFLDATETDWPAVLREFLAREGVGSLLYAPETEAGMRLVEGWGTSPLPPREREGTHGASRGEGEGQSGHGSLDPCTTPHPSQASLGPLPSPGAGEGAPPTLIPYDRPIEDLKPQLFGSIEAGLTTTRGAIAETGSLILWPTAEEPRTLSLVPHIHIALLRADALYDTFLQAMRAQDWAQAMPTNALLVSGPSKTADIEQTLAYGVHGPKRLIVLVVRP</sequence>
<feature type="compositionally biased region" description="Basic and acidic residues" evidence="1">
    <location>
        <begin position="107"/>
        <end position="121"/>
    </location>
</feature>
<name>A0AAC8W4H5_9PROT</name>
<evidence type="ECO:0000313" key="4">
    <source>
        <dbReference type="Proteomes" id="UP000069935"/>
    </source>
</evidence>
<feature type="region of interest" description="Disordered" evidence="1">
    <location>
        <begin position="98"/>
        <end position="163"/>
    </location>
</feature>
<dbReference type="Gene3D" id="3.40.50.10420">
    <property type="entry name" value="NagB/RpiA/CoA transferase-like"/>
    <property type="match status" value="1"/>
</dbReference>
<gene>
    <name evidence="3" type="ORF">AL072_28790</name>
</gene>
<dbReference type="RefSeq" id="WP_045584939.1">
    <property type="nucleotide sequence ID" value="NZ_CP012406.1"/>
</dbReference>
<dbReference type="KEGG" id="ati:AL072_28790"/>